<reference evidence="1 2" key="1">
    <citation type="submission" date="2023-07" db="EMBL/GenBank/DDBJ databases">
        <title>Genomic Encyclopedia of Type Strains, Phase IV (KMG-IV): sequencing the most valuable type-strain genomes for metagenomic binning, comparative biology and taxonomic classification.</title>
        <authorList>
            <person name="Goeker M."/>
        </authorList>
    </citation>
    <scope>NUCLEOTIDE SEQUENCE [LARGE SCALE GENOMIC DNA]</scope>
    <source>
        <strain evidence="1 2">DSM 12751</strain>
    </source>
</reference>
<dbReference type="EMBL" id="JAUSTY010000011">
    <property type="protein sequence ID" value="MDQ0166812.1"/>
    <property type="molecule type" value="Genomic_DNA"/>
</dbReference>
<evidence type="ECO:0000313" key="1">
    <source>
        <dbReference type="EMBL" id="MDQ0166812.1"/>
    </source>
</evidence>
<accession>A0ABT9W0Q9</accession>
<dbReference type="InterPro" id="IPR036102">
    <property type="entry name" value="OsmC/Ohrsf"/>
</dbReference>
<sequence length="128" mass="14152">MAIIRIEGGQDQVYNGAGIQLVGSHAPDQEGLSPKELLESALALCISITLQKLLERDGVSYEKDEIIVEVKARKEEGVTNRFTHFHTTLTFPSVLDPAYRAKLLTIVERSCTISNTLRGDVVIETIEK</sequence>
<name>A0ABT9W0Q9_9BACI</name>
<comment type="caution">
    <text evidence="1">The sequence shown here is derived from an EMBL/GenBank/DDBJ whole genome shotgun (WGS) entry which is preliminary data.</text>
</comment>
<keyword evidence="2" id="KW-1185">Reference proteome</keyword>
<proteinExistence type="predicted"/>
<evidence type="ECO:0000313" key="2">
    <source>
        <dbReference type="Proteomes" id="UP001235840"/>
    </source>
</evidence>
<dbReference type="SUPFAM" id="SSF82784">
    <property type="entry name" value="OsmC-like"/>
    <property type="match status" value="1"/>
</dbReference>
<protein>
    <submittedName>
        <fullName evidence="1">OsmC-like protein</fullName>
    </submittedName>
</protein>
<organism evidence="1 2">
    <name type="scientific">Caldalkalibacillus horti</name>
    <dbReference type="NCBI Taxonomy" id="77523"/>
    <lineage>
        <taxon>Bacteria</taxon>
        <taxon>Bacillati</taxon>
        <taxon>Bacillota</taxon>
        <taxon>Bacilli</taxon>
        <taxon>Bacillales</taxon>
        <taxon>Bacillaceae</taxon>
        <taxon>Caldalkalibacillus</taxon>
    </lineage>
</organism>
<dbReference type="InterPro" id="IPR015946">
    <property type="entry name" value="KH_dom-like_a/b"/>
</dbReference>
<dbReference type="Pfam" id="PF02566">
    <property type="entry name" value="OsmC"/>
    <property type="match status" value="1"/>
</dbReference>
<dbReference type="RefSeq" id="WP_307395311.1">
    <property type="nucleotide sequence ID" value="NZ_BAAADK010000003.1"/>
</dbReference>
<gene>
    <name evidence="1" type="ORF">J2S11_002728</name>
</gene>
<dbReference type="InterPro" id="IPR003718">
    <property type="entry name" value="OsmC/Ohr_fam"/>
</dbReference>
<dbReference type="Gene3D" id="3.30.300.20">
    <property type="match status" value="1"/>
</dbReference>
<dbReference type="Proteomes" id="UP001235840">
    <property type="component" value="Unassembled WGS sequence"/>
</dbReference>